<sequence length="175" mass="19923">MALRMNKREQLSVCVAGLLILATIFYHWGIVPFLEKREIMERQLALKKESLETLIQLKGEYARVLNKSRNLKSIYSGREKGFTLFAFLENLAVKSGVDKHIDYMKPSTSVDKDSKVEFSLVKMKLKGINLSQLTSYLYLVETSKNVVFVKRLAISRDGKKTDTISAVLDVETVNT</sequence>
<comment type="caution">
    <text evidence="2">The sequence shown here is derived from an EMBL/GenBank/DDBJ whole genome shotgun (WGS) entry which is preliminary data.</text>
</comment>
<protein>
    <recommendedName>
        <fullName evidence="4">General secretion pathway protein GspM</fullName>
    </recommendedName>
</protein>
<dbReference type="Proteomes" id="UP000553343">
    <property type="component" value="Unassembled WGS sequence"/>
</dbReference>
<evidence type="ECO:0000313" key="3">
    <source>
        <dbReference type="Proteomes" id="UP000553343"/>
    </source>
</evidence>
<dbReference type="Gene3D" id="3.30.70.60">
    <property type="match status" value="1"/>
</dbReference>
<reference evidence="2 3" key="1">
    <citation type="submission" date="2020-06" db="EMBL/GenBank/DDBJ databases">
        <title>High-quality draft genome of sulfate reducer Desulfobacter latus type strain AcrS2 isolated from marine sediment.</title>
        <authorList>
            <person name="Hoppe M."/>
            <person name="Larsen C.K."/>
            <person name="Marshall I.P.G."/>
            <person name="Schramm A."/>
            <person name="Marietou A.G."/>
        </authorList>
    </citation>
    <scope>NUCLEOTIDE SEQUENCE [LARGE SCALE GENOMIC DNA]</scope>
    <source>
        <strain evidence="2 3">AcRS2</strain>
    </source>
</reference>
<dbReference type="EMBL" id="JACADJ010000041">
    <property type="protein sequence ID" value="NWH05638.1"/>
    <property type="molecule type" value="Genomic_DNA"/>
</dbReference>
<evidence type="ECO:0008006" key="4">
    <source>
        <dbReference type="Google" id="ProtNLM"/>
    </source>
</evidence>
<evidence type="ECO:0000313" key="2">
    <source>
        <dbReference type="EMBL" id="NWH05638.1"/>
    </source>
</evidence>
<accession>A0A850TAL9</accession>
<proteinExistence type="predicted"/>
<dbReference type="AlphaFoldDB" id="A0A850TAL9"/>
<feature type="transmembrane region" description="Helical" evidence="1">
    <location>
        <begin position="12"/>
        <end position="34"/>
    </location>
</feature>
<dbReference type="InterPro" id="IPR014717">
    <property type="entry name" value="Transl_elong_EF1B/ribsomal_bS6"/>
</dbReference>
<keyword evidence="1" id="KW-1133">Transmembrane helix</keyword>
<evidence type="ECO:0000256" key="1">
    <source>
        <dbReference type="SAM" id="Phobius"/>
    </source>
</evidence>
<gene>
    <name evidence="2" type="ORF">HXW94_11685</name>
</gene>
<dbReference type="RefSeq" id="WP_178367096.1">
    <property type="nucleotide sequence ID" value="NZ_JACADJ010000041.1"/>
</dbReference>
<organism evidence="2 3">
    <name type="scientific">Desulfobacter latus</name>
    <dbReference type="NCBI Taxonomy" id="2292"/>
    <lineage>
        <taxon>Bacteria</taxon>
        <taxon>Pseudomonadati</taxon>
        <taxon>Thermodesulfobacteriota</taxon>
        <taxon>Desulfobacteria</taxon>
        <taxon>Desulfobacterales</taxon>
        <taxon>Desulfobacteraceae</taxon>
        <taxon>Desulfobacter</taxon>
    </lineage>
</organism>
<keyword evidence="3" id="KW-1185">Reference proteome</keyword>
<keyword evidence="1" id="KW-0812">Transmembrane</keyword>
<name>A0A850TAL9_9BACT</name>
<keyword evidence="1" id="KW-0472">Membrane</keyword>